<keyword evidence="8 14" id="KW-0472">Membrane</keyword>
<dbReference type="CDD" id="cd15911">
    <property type="entry name" value="7tmA_OR11A-like"/>
    <property type="match status" value="1"/>
</dbReference>
<dbReference type="InterPro" id="IPR050939">
    <property type="entry name" value="Olfactory_GPCR1"/>
</dbReference>
<evidence type="ECO:0000256" key="14">
    <source>
        <dbReference type="RuleBase" id="RU363047"/>
    </source>
</evidence>
<keyword evidence="3 14" id="KW-0716">Sensory transduction</keyword>
<feature type="transmembrane region" description="Helical" evidence="14">
    <location>
        <begin position="202"/>
        <end position="227"/>
    </location>
</feature>
<dbReference type="Ensembl" id="ENSPSIT00000001078.1">
    <property type="protein sequence ID" value="ENSPSIP00000001076.1"/>
    <property type="gene ID" value="ENSPSIG00000001078.1"/>
</dbReference>
<dbReference type="PRINTS" id="PR00245">
    <property type="entry name" value="OLFACTORYR"/>
</dbReference>
<dbReference type="PROSITE" id="PS00237">
    <property type="entry name" value="G_PROTEIN_RECEP_F1_1"/>
    <property type="match status" value="1"/>
</dbReference>
<organism evidence="16 17">
    <name type="scientific">Pelodiscus sinensis</name>
    <name type="common">Chinese softshell turtle</name>
    <name type="synonym">Trionyx sinensis</name>
    <dbReference type="NCBI Taxonomy" id="13735"/>
    <lineage>
        <taxon>Eukaryota</taxon>
        <taxon>Metazoa</taxon>
        <taxon>Chordata</taxon>
        <taxon>Craniata</taxon>
        <taxon>Vertebrata</taxon>
        <taxon>Euteleostomi</taxon>
        <taxon>Archelosauria</taxon>
        <taxon>Testudinata</taxon>
        <taxon>Testudines</taxon>
        <taxon>Cryptodira</taxon>
        <taxon>Trionychia</taxon>
        <taxon>Trionychidae</taxon>
        <taxon>Pelodiscus</taxon>
    </lineage>
</organism>
<dbReference type="InterPro" id="IPR000276">
    <property type="entry name" value="GPCR_Rhodpsn"/>
</dbReference>
<evidence type="ECO:0000256" key="10">
    <source>
        <dbReference type="ARBA" id="ARBA00023170"/>
    </source>
</evidence>
<evidence type="ECO:0000256" key="2">
    <source>
        <dbReference type="ARBA" id="ARBA00022475"/>
    </source>
</evidence>
<keyword evidence="9" id="KW-1015">Disulfide bond</keyword>
<feature type="transmembrane region" description="Helical" evidence="14">
    <location>
        <begin position="239"/>
        <end position="262"/>
    </location>
</feature>
<evidence type="ECO:0000256" key="12">
    <source>
        <dbReference type="ARBA" id="ARBA00023224"/>
    </source>
</evidence>
<dbReference type="Gene3D" id="1.20.1070.10">
    <property type="entry name" value="Rhodopsin 7-helix transmembrane proteins"/>
    <property type="match status" value="1"/>
</dbReference>
<keyword evidence="6 14" id="KW-1133">Transmembrane helix</keyword>
<dbReference type="Pfam" id="PF13853">
    <property type="entry name" value="7tm_4"/>
    <property type="match status" value="1"/>
</dbReference>
<dbReference type="GO" id="GO:0004930">
    <property type="term" value="F:G protein-coupled receptor activity"/>
    <property type="evidence" value="ECO:0007669"/>
    <property type="project" value="UniProtKB-KW"/>
</dbReference>
<dbReference type="PROSITE" id="PS50262">
    <property type="entry name" value="G_PROTEIN_RECEP_F1_2"/>
    <property type="match status" value="1"/>
</dbReference>
<keyword evidence="4 13" id="KW-0812">Transmembrane</keyword>
<reference evidence="17" key="2">
    <citation type="journal article" date="2013" name="Nat. Genet.">
        <title>The draft genomes of soft-shell turtle and green sea turtle yield insights into the development and evolution of the turtle-specific body plan.</title>
        <authorList>
            <person name="Wang Z."/>
            <person name="Pascual-Anaya J."/>
            <person name="Zadissa A."/>
            <person name="Li W."/>
            <person name="Niimura Y."/>
            <person name="Huang Z."/>
            <person name="Li C."/>
            <person name="White S."/>
            <person name="Xiong Z."/>
            <person name="Fang D."/>
            <person name="Wang B."/>
            <person name="Ming Y."/>
            <person name="Chen Y."/>
            <person name="Zheng Y."/>
            <person name="Kuraku S."/>
            <person name="Pignatelli M."/>
            <person name="Herrero J."/>
            <person name="Beal K."/>
            <person name="Nozawa M."/>
            <person name="Li Q."/>
            <person name="Wang J."/>
            <person name="Zhang H."/>
            <person name="Yu L."/>
            <person name="Shigenobu S."/>
            <person name="Wang J."/>
            <person name="Liu J."/>
            <person name="Flicek P."/>
            <person name="Searle S."/>
            <person name="Wang J."/>
            <person name="Kuratani S."/>
            <person name="Yin Y."/>
            <person name="Aken B."/>
            <person name="Zhang G."/>
            <person name="Irie N."/>
        </authorList>
    </citation>
    <scope>NUCLEOTIDE SEQUENCE [LARGE SCALE GENOMIC DNA]</scope>
    <source>
        <strain evidence="17">Daiwa-1</strain>
    </source>
</reference>
<dbReference type="EMBL" id="AGCU01025691">
    <property type="status" value="NOT_ANNOTATED_CDS"/>
    <property type="molecule type" value="Genomic_DNA"/>
</dbReference>
<dbReference type="GO" id="GO:0004984">
    <property type="term" value="F:olfactory receptor activity"/>
    <property type="evidence" value="ECO:0007669"/>
    <property type="project" value="InterPro"/>
</dbReference>
<reference evidence="17" key="1">
    <citation type="submission" date="2011-10" db="EMBL/GenBank/DDBJ databases">
        <authorList>
            <consortium name="Soft-shell Turtle Genome Consortium"/>
        </authorList>
    </citation>
    <scope>NUCLEOTIDE SEQUENCE [LARGE SCALE GENOMIC DNA]</scope>
    <source>
        <strain evidence="17">Daiwa-1</strain>
    </source>
</reference>
<dbReference type="Proteomes" id="UP000007267">
    <property type="component" value="Unassembled WGS sequence"/>
</dbReference>
<accession>K7EZ66</accession>
<evidence type="ECO:0000313" key="16">
    <source>
        <dbReference type="Ensembl" id="ENSPSIP00000001076.1"/>
    </source>
</evidence>
<comment type="similarity">
    <text evidence="13">Belongs to the G-protein coupled receptor 1 family.</text>
</comment>
<evidence type="ECO:0000256" key="9">
    <source>
        <dbReference type="ARBA" id="ARBA00023157"/>
    </source>
</evidence>
<feature type="domain" description="G-protein coupled receptors family 1 profile" evidence="15">
    <location>
        <begin position="42"/>
        <end position="291"/>
    </location>
</feature>
<feature type="transmembrane region" description="Helical" evidence="14">
    <location>
        <begin position="27"/>
        <end position="51"/>
    </location>
</feature>
<dbReference type="InterPro" id="IPR000725">
    <property type="entry name" value="Olfact_rcpt"/>
</dbReference>
<comment type="subcellular location">
    <subcellularLocation>
        <location evidence="1 14">Cell membrane</location>
        <topology evidence="1 14">Multi-pass membrane protein</topology>
    </subcellularLocation>
</comment>
<evidence type="ECO:0000256" key="11">
    <source>
        <dbReference type="ARBA" id="ARBA00023180"/>
    </source>
</evidence>
<evidence type="ECO:0000256" key="3">
    <source>
        <dbReference type="ARBA" id="ARBA00022606"/>
    </source>
</evidence>
<reference evidence="16" key="3">
    <citation type="submission" date="2025-08" db="UniProtKB">
        <authorList>
            <consortium name="Ensembl"/>
        </authorList>
    </citation>
    <scope>IDENTIFICATION</scope>
</reference>
<dbReference type="AlphaFoldDB" id="K7EZ66"/>
<protein>
    <recommendedName>
        <fullName evidence="14">Olfactory receptor</fullName>
    </recommendedName>
</protein>
<keyword evidence="12 13" id="KW-0807">Transducer</keyword>
<evidence type="ECO:0000256" key="5">
    <source>
        <dbReference type="ARBA" id="ARBA00022725"/>
    </source>
</evidence>
<dbReference type="PANTHER" id="PTHR24242:SF365">
    <property type="entry name" value="OLFACTORY RECEPTOR"/>
    <property type="match status" value="1"/>
</dbReference>
<sequence>KAEGRNQTLIMEFILLGFGDIGEFQPLLFLLFLAIYLVTLSGNLLIVALVVVDSRLHVPMYFLLGNLSCVEICYTSTFLPRLLASLLTGDRTISVKGCLVQLYFFGALSSTECLLLTAMSYDRYLAICHPLRYAALMNGPVCGQLVAGSWTSSSLSCSIVIIFLLQSTFCDAKEIDYFFCDFSPVVKVSCGDTRTLQLVTSIISNIGALVPFLLILTSYICIIVTILKIPSTTGRRKAFSTCSSHLIVLTVFYGAVITVYVFPTANTPKILRKIFSVFYTVLTPMINPVIYSLRNKEVNDAFRKAVLKLAALRH</sequence>
<dbReference type="GO" id="GO:0005886">
    <property type="term" value="C:plasma membrane"/>
    <property type="evidence" value="ECO:0007669"/>
    <property type="project" value="UniProtKB-SubCell"/>
</dbReference>
<dbReference type="FunFam" id="1.20.1070.10:FF:000001">
    <property type="entry name" value="Olfactory receptor"/>
    <property type="match status" value="1"/>
</dbReference>
<dbReference type="SUPFAM" id="SSF81321">
    <property type="entry name" value="Family A G protein-coupled receptor-like"/>
    <property type="match status" value="1"/>
</dbReference>
<keyword evidence="5 14" id="KW-0552">Olfaction</keyword>
<evidence type="ECO:0000256" key="6">
    <source>
        <dbReference type="ARBA" id="ARBA00022989"/>
    </source>
</evidence>
<feature type="transmembrane region" description="Helical" evidence="14">
    <location>
        <begin position="274"/>
        <end position="293"/>
    </location>
</feature>
<dbReference type="PANTHER" id="PTHR24242">
    <property type="entry name" value="G-PROTEIN COUPLED RECEPTOR"/>
    <property type="match status" value="1"/>
</dbReference>
<keyword evidence="2 14" id="KW-1003">Cell membrane</keyword>
<reference evidence="16" key="4">
    <citation type="submission" date="2025-09" db="UniProtKB">
        <authorList>
            <consortium name="Ensembl"/>
        </authorList>
    </citation>
    <scope>IDENTIFICATION</scope>
</reference>
<evidence type="ECO:0000313" key="17">
    <source>
        <dbReference type="Proteomes" id="UP000007267"/>
    </source>
</evidence>
<dbReference type="PRINTS" id="PR00237">
    <property type="entry name" value="GPCRRHODOPSN"/>
</dbReference>
<proteinExistence type="inferred from homology"/>
<evidence type="ECO:0000256" key="1">
    <source>
        <dbReference type="ARBA" id="ARBA00004651"/>
    </source>
</evidence>
<keyword evidence="10 13" id="KW-0675">Receptor</keyword>
<evidence type="ECO:0000256" key="8">
    <source>
        <dbReference type="ARBA" id="ARBA00023136"/>
    </source>
</evidence>
<dbReference type="eggNOG" id="ENOG502T898">
    <property type="taxonomic scope" value="Eukaryota"/>
</dbReference>
<evidence type="ECO:0000256" key="13">
    <source>
        <dbReference type="RuleBase" id="RU000688"/>
    </source>
</evidence>
<feature type="transmembrane region" description="Helical" evidence="14">
    <location>
        <begin position="141"/>
        <end position="165"/>
    </location>
</feature>
<name>K7EZ66_PELSI</name>
<evidence type="ECO:0000256" key="4">
    <source>
        <dbReference type="ARBA" id="ARBA00022692"/>
    </source>
</evidence>
<dbReference type="HOGENOM" id="CLU_012526_0_1_1"/>
<feature type="transmembrane region" description="Helical" evidence="14">
    <location>
        <begin position="99"/>
        <end position="121"/>
    </location>
</feature>
<evidence type="ECO:0000256" key="7">
    <source>
        <dbReference type="ARBA" id="ARBA00023040"/>
    </source>
</evidence>
<keyword evidence="17" id="KW-1185">Reference proteome</keyword>
<keyword evidence="11" id="KW-0325">Glycoprotein</keyword>
<feature type="transmembrane region" description="Helical" evidence="14">
    <location>
        <begin position="58"/>
        <end position="79"/>
    </location>
</feature>
<dbReference type="GeneTree" id="ENSGT01150000286948"/>
<dbReference type="InterPro" id="IPR017452">
    <property type="entry name" value="GPCR_Rhodpsn_7TM"/>
</dbReference>
<keyword evidence="7 13" id="KW-0297">G-protein coupled receptor</keyword>
<evidence type="ECO:0000259" key="15">
    <source>
        <dbReference type="PROSITE" id="PS50262"/>
    </source>
</evidence>